<reference evidence="2 4" key="1">
    <citation type="journal article" date="2012" name="Nature">
        <title>Algal genomes reveal evolutionary mosaicism and the fate of nucleomorphs.</title>
        <authorList>
            <consortium name="DOE Joint Genome Institute"/>
            <person name="Curtis B.A."/>
            <person name="Tanifuji G."/>
            <person name="Burki F."/>
            <person name="Gruber A."/>
            <person name="Irimia M."/>
            <person name="Maruyama S."/>
            <person name="Arias M.C."/>
            <person name="Ball S.G."/>
            <person name="Gile G.H."/>
            <person name="Hirakawa Y."/>
            <person name="Hopkins J.F."/>
            <person name="Kuo A."/>
            <person name="Rensing S.A."/>
            <person name="Schmutz J."/>
            <person name="Symeonidi A."/>
            <person name="Elias M."/>
            <person name="Eveleigh R.J."/>
            <person name="Herman E.K."/>
            <person name="Klute M.J."/>
            <person name="Nakayama T."/>
            <person name="Obornik M."/>
            <person name="Reyes-Prieto A."/>
            <person name="Armbrust E.V."/>
            <person name="Aves S.J."/>
            <person name="Beiko R.G."/>
            <person name="Coutinho P."/>
            <person name="Dacks J.B."/>
            <person name="Durnford D.G."/>
            <person name="Fast N.M."/>
            <person name="Green B.R."/>
            <person name="Grisdale C.J."/>
            <person name="Hempel F."/>
            <person name="Henrissat B."/>
            <person name="Hoppner M.P."/>
            <person name="Ishida K."/>
            <person name="Kim E."/>
            <person name="Koreny L."/>
            <person name="Kroth P.G."/>
            <person name="Liu Y."/>
            <person name="Malik S.B."/>
            <person name="Maier U.G."/>
            <person name="McRose D."/>
            <person name="Mock T."/>
            <person name="Neilson J.A."/>
            <person name="Onodera N.T."/>
            <person name="Poole A.M."/>
            <person name="Pritham E.J."/>
            <person name="Richards T.A."/>
            <person name="Rocap G."/>
            <person name="Roy S.W."/>
            <person name="Sarai C."/>
            <person name="Schaack S."/>
            <person name="Shirato S."/>
            <person name="Slamovits C.H."/>
            <person name="Spencer D.F."/>
            <person name="Suzuki S."/>
            <person name="Worden A.Z."/>
            <person name="Zauner S."/>
            <person name="Barry K."/>
            <person name="Bell C."/>
            <person name="Bharti A.K."/>
            <person name="Crow J.A."/>
            <person name="Grimwood J."/>
            <person name="Kramer R."/>
            <person name="Lindquist E."/>
            <person name="Lucas S."/>
            <person name="Salamov A."/>
            <person name="McFadden G.I."/>
            <person name="Lane C.E."/>
            <person name="Keeling P.J."/>
            <person name="Gray M.W."/>
            <person name="Grigoriev I.V."/>
            <person name="Archibald J.M."/>
        </authorList>
    </citation>
    <scope>NUCLEOTIDE SEQUENCE</scope>
    <source>
        <strain evidence="2 4">CCMP2712</strain>
    </source>
</reference>
<proteinExistence type="predicted"/>
<gene>
    <name evidence="2" type="ORF">GUITHDRAFT_117806</name>
</gene>
<dbReference type="HOGENOM" id="CLU_1417585_0_0_1"/>
<dbReference type="AlphaFoldDB" id="L1IID4"/>
<evidence type="ECO:0000313" key="2">
    <source>
        <dbReference type="EMBL" id="EKX36018.1"/>
    </source>
</evidence>
<dbReference type="EnsemblProtists" id="EKX36018">
    <property type="protein sequence ID" value="EKX36018"/>
    <property type="gene ID" value="GUITHDRAFT_117806"/>
</dbReference>
<sequence length="192" mass="21562">MFVLHASMSTCNLVFCVYLCFCPAPTIRILVGSHADSISFPALPVCSMKEGNTMEKDQGHAVHTTEHFINSITNSFASLQDIILCSNPTPHFQTADGRDVTRSEKPSPERQARVQSHFNSVFQDTERMYQAAVLAKDKKAFWMARTLIAQCRETASEANVDIEDVLRSFEHEIESAEYQHKVISRLLAVPKV</sequence>
<dbReference type="EMBL" id="JH993080">
    <property type="protein sequence ID" value="EKX36018.1"/>
    <property type="molecule type" value="Genomic_DNA"/>
</dbReference>
<dbReference type="Proteomes" id="UP000011087">
    <property type="component" value="Unassembled WGS sequence"/>
</dbReference>
<accession>L1IID4</accession>
<dbReference type="RefSeq" id="XP_005822998.1">
    <property type="nucleotide sequence ID" value="XM_005822941.1"/>
</dbReference>
<evidence type="ECO:0000313" key="3">
    <source>
        <dbReference type="EnsemblProtists" id="EKX36018"/>
    </source>
</evidence>
<dbReference type="GeneID" id="17292774"/>
<reference evidence="3" key="3">
    <citation type="submission" date="2016-03" db="UniProtKB">
        <authorList>
            <consortium name="EnsemblProtists"/>
        </authorList>
    </citation>
    <scope>IDENTIFICATION</scope>
</reference>
<keyword evidence="4" id="KW-1185">Reference proteome</keyword>
<evidence type="ECO:0000313" key="4">
    <source>
        <dbReference type="Proteomes" id="UP000011087"/>
    </source>
</evidence>
<feature type="chain" id="PRO_5008770049" evidence="1">
    <location>
        <begin position="17"/>
        <end position="192"/>
    </location>
</feature>
<evidence type="ECO:0000256" key="1">
    <source>
        <dbReference type="SAM" id="SignalP"/>
    </source>
</evidence>
<keyword evidence="1" id="KW-0732">Signal</keyword>
<protein>
    <submittedName>
        <fullName evidence="2 3">Uncharacterized protein</fullName>
    </submittedName>
</protein>
<dbReference type="KEGG" id="gtt:GUITHDRAFT_117806"/>
<organism evidence="2">
    <name type="scientific">Guillardia theta (strain CCMP2712)</name>
    <name type="common">Cryptophyte</name>
    <dbReference type="NCBI Taxonomy" id="905079"/>
    <lineage>
        <taxon>Eukaryota</taxon>
        <taxon>Cryptophyceae</taxon>
        <taxon>Pyrenomonadales</taxon>
        <taxon>Geminigeraceae</taxon>
        <taxon>Guillardia</taxon>
    </lineage>
</organism>
<reference evidence="4" key="2">
    <citation type="submission" date="2012-11" db="EMBL/GenBank/DDBJ databases">
        <authorList>
            <person name="Kuo A."/>
            <person name="Curtis B.A."/>
            <person name="Tanifuji G."/>
            <person name="Burki F."/>
            <person name="Gruber A."/>
            <person name="Irimia M."/>
            <person name="Maruyama S."/>
            <person name="Arias M.C."/>
            <person name="Ball S.G."/>
            <person name="Gile G.H."/>
            <person name="Hirakawa Y."/>
            <person name="Hopkins J.F."/>
            <person name="Rensing S.A."/>
            <person name="Schmutz J."/>
            <person name="Symeonidi A."/>
            <person name="Elias M."/>
            <person name="Eveleigh R.J."/>
            <person name="Herman E.K."/>
            <person name="Klute M.J."/>
            <person name="Nakayama T."/>
            <person name="Obornik M."/>
            <person name="Reyes-Prieto A."/>
            <person name="Armbrust E.V."/>
            <person name="Aves S.J."/>
            <person name="Beiko R.G."/>
            <person name="Coutinho P."/>
            <person name="Dacks J.B."/>
            <person name="Durnford D.G."/>
            <person name="Fast N.M."/>
            <person name="Green B.R."/>
            <person name="Grisdale C."/>
            <person name="Hempe F."/>
            <person name="Henrissat B."/>
            <person name="Hoppner M.P."/>
            <person name="Ishida K.-I."/>
            <person name="Kim E."/>
            <person name="Koreny L."/>
            <person name="Kroth P.G."/>
            <person name="Liu Y."/>
            <person name="Malik S.-B."/>
            <person name="Maier U.G."/>
            <person name="McRose D."/>
            <person name="Mock T."/>
            <person name="Neilson J.A."/>
            <person name="Onodera N.T."/>
            <person name="Poole A.M."/>
            <person name="Pritham E.J."/>
            <person name="Richards T.A."/>
            <person name="Rocap G."/>
            <person name="Roy S.W."/>
            <person name="Sarai C."/>
            <person name="Schaack S."/>
            <person name="Shirato S."/>
            <person name="Slamovits C.H."/>
            <person name="Spencer D.F."/>
            <person name="Suzuki S."/>
            <person name="Worden A.Z."/>
            <person name="Zauner S."/>
            <person name="Barry K."/>
            <person name="Bell C."/>
            <person name="Bharti A.K."/>
            <person name="Crow J.A."/>
            <person name="Grimwood J."/>
            <person name="Kramer R."/>
            <person name="Lindquist E."/>
            <person name="Lucas S."/>
            <person name="Salamov A."/>
            <person name="McFadden G.I."/>
            <person name="Lane C.E."/>
            <person name="Keeling P.J."/>
            <person name="Gray M.W."/>
            <person name="Grigoriev I.V."/>
            <person name="Archibald J.M."/>
        </authorList>
    </citation>
    <scope>NUCLEOTIDE SEQUENCE</scope>
    <source>
        <strain evidence="4">CCMP2712</strain>
    </source>
</reference>
<name>L1IID4_GUITC</name>
<feature type="signal peptide" evidence="1">
    <location>
        <begin position="1"/>
        <end position="16"/>
    </location>
</feature>
<dbReference type="PaxDb" id="55529-EKX36018"/>